<keyword evidence="8" id="KW-1185">Reference proteome</keyword>
<evidence type="ECO:0000256" key="5">
    <source>
        <dbReference type="ARBA" id="ARBA00023136"/>
    </source>
</evidence>
<keyword evidence="4 6" id="KW-1133">Transmembrane helix</keyword>
<sequence>MVGPWIGAIPSVIVRLLHSPIQAIIVLVIVVIIQQMESLFVQPQIIGKRMSIHPVTVMVLVLVAGRFIGVIGMVLVIPIFAIVKVIVTHTNRLWRIRQEEKILKKTPAVLDYHLIPQEFIYYNCFTACKFLFFISNCLNIT</sequence>
<evidence type="ECO:0000256" key="6">
    <source>
        <dbReference type="SAM" id="Phobius"/>
    </source>
</evidence>
<keyword evidence="5 6" id="KW-0472">Membrane</keyword>
<evidence type="ECO:0000313" key="8">
    <source>
        <dbReference type="Proteomes" id="UP001465426"/>
    </source>
</evidence>
<evidence type="ECO:0000256" key="1">
    <source>
        <dbReference type="ARBA" id="ARBA00004141"/>
    </source>
</evidence>
<evidence type="ECO:0000256" key="4">
    <source>
        <dbReference type="ARBA" id="ARBA00022989"/>
    </source>
</evidence>
<dbReference type="InterPro" id="IPR002549">
    <property type="entry name" value="AI-2E-like"/>
</dbReference>
<dbReference type="Proteomes" id="UP001465426">
    <property type="component" value="Unassembled WGS sequence"/>
</dbReference>
<evidence type="ECO:0000256" key="2">
    <source>
        <dbReference type="ARBA" id="ARBA00009773"/>
    </source>
</evidence>
<reference evidence="7 8" key="1">
    <citation type="submission" date="2024-03" db="EMBL/GenBank/DDBJ databases">
        <title>Human intestinal bacterial collection.</title>
        <authorList>
            <person name="Pauvert C."/>
            <person name="Hitch T.C.A."/>
            <person name="Clavel T."/>
        </authorList>
    </citation>
    <scope>NUCLEOTIDE SEQUENCE [LARGE SCALE GENOMIC DNA]</scope>
    <source>
        <strain evidence="7 8">CLA-SR-H024</strain>
    </source>
</reference>
<comment type="caution">
    <text evidence="7">The sequence shown here is derived from an EMBL/GenBank/DDBJ whole genome shotgun (WGS) entry which is preliminary data.</text>
</comment>
<feature type="transmembrane region" description="Helical" evidence="6">
    <location>
        <begin position="12"/>
        <end position="33"/>
    </location>
</feature>
<dbReference type="RefSeq" id="WP_031539098.1">
    <property type="nucleotide sequence ID" value="NZ_JBBMFN010000059.1"/>
</dbReference>
<comment type="subcellular location">
    <subcellularLocation>
        <location evidence="1">Membrane</location>
        <topology evidence="1">Multi-pass membrane protein</topology>
    </subcellularLocation>
</comment>
<proteinExistence type="inferred from homology"/>
<dbReference type="Pfam" id="PF01594">
    <property type="entry name" value="AI-2E_transport"/>
    <property type="match status" value="1"/>
</dbReference>
<gene>
    <name evidence="7" type="ORF">WMO63_18510</name>
</gene>
<dbReference type="EMBL" id="JBBMFN010000059">
    <property type="protein sequence ID" value="MEQ2467652.1"/>
    <property type="molecule type" value="Genomic_DNA"/>
</dbReference>
<protein>
    <submittedName>
        <fullName evidence="7">AI-2E family transporter</fullName>
    </submittedName>
</protein>
<keyword evidence="3 6" id="KW-0812">Transmembrane</keyword>
<comment type="similarity">
    <text evidence="2">Belongs to the autoinducer-2 exporter (AI-2E) (TC 2.A.86) family.</text>
</comment>
<feature type="transmembrane region" description="Helical" evidence="6">
    <location>
        <begin position="54"/>
        <end position="87"/>
    </location>
</feature>
<name>A0ABV1F2N6_9BACI</name>
<accession>A0ABV1F2N6</accession>
<organism evidence="7 8">
    <name type="scientific">Niallia hominis</name>
    <dbReference type="NCBI Taxonomy" id="3133173"/>
    <lineage>
        <taxon>Bacteria</taxon>
        <taxon>Bacillati</taxon>
        <taxon>Bacillota</taxon>
        <taxon>Bacilli</taxon>
        <taxon>Bacillales</taxon>
        <taxon>Bacillaceae</taxon>
        <taxon>Niallia</taxon>
    </lineage>
</organism>
<evidence type="ECO:0000256" key="3">
    <source>
        <dbReference type="ARBA" id="ARBA00022692"/>
    </source>
</evidence>
<evidence type="ECO:0000313" key="7">
    <source>
        <dbReference type="EMBL" id="MEQ2467652.1"/>
    </source>
</evidence>